<dbReference type="InterPro" id="IPR050543">
    <property type="entry name" value="eIF2G"/>
</dbReference>
<keyword evidence="1 8" id="KW-0396">Initiation factor</keyword>
<proteinExistence type="predicted"/>
<dbReference type="STRING" id="578461.R0M3A1"/>
<dbReference type="OrthoDB" id="1045173at2759"/>
<dbReference type="InterPro" id="IPR004161">
    <property type="entry name" value="EFTu-like_2"/>
</dbReference>
<dbReference type="AlphaFoldDB" id="R0M3A1"/>
<evidence type="ECO:0000256" key="4">
    <source>
        <dbReference type="ARBA" id="ARBA00022917"/>
    </source>
</evidence>
<keyword evidence="4" id="KW-0648">Protein biosynthesis</keyword>
<keyword evidence="2" id="KW-0547">Nucleotide-binding</keyword>
<feature type="coiled-coil region" evidence="6">
    <location>
        <begin position="209"/>
        <end position="239"/>
    </location>
</feature>
<keyword evidence="6" id="KW-0175">Coiled coil</keyword>
<evidence type="ECO:0000259" key="7">
    <source>
        <dbReference type="Pfam" id="PF03144"/>
    </source>
</evidence>
<organism evidence="8 9">
    <name type="scientific">Nosema bombycis (strain CQ1 / CVCC 102059)</name>
    <name type="common">Microsporidian parasite</name>
    <name type="synonym">Pebrine of silkworm</name>
    <dbReference type="NCBI Taxonomy" id="578461"/>
    <lineage>
        <taxon>Eukaryota</taxon>
        <taxon>Fungi</taxon>
        <taxon>Fungi incertae sedis</taxon>
        <taxon>Microsporidia</taxon>
        <taxon>Nosematidae</taxon>
        <taxon>Nosema</taxon>
    </lineage>
</organism>
<gene>
    <name evidence="8" type="primary">IF2G</name>
    <name evidence="8" type="ORF">NBO_427g0006</name>
</gene>
<dbReference type="PROSITE" id="PS51257">
    <property type="entry name" value="PROKAR_LIPOPROTEIN"/>
    <property type="match status" value="1"/>
</dbReference>
<dbReference type="GO" id="GO:0000049">
    <property type="term" value="F:tRNA binding"/>
    <property type="evidence" value="ECO:0007669"/>
    <property type="project" value="InterPro"/>
</dbReference>
<feature type="non-terminal residue" evidence="8">
    <location>
        <position position="363"/>
    </location>
</feature>
<dbReference type="GO" id="GO:0003743">
    <property type="term" value="F:translation initiation factor activity"/>
    <property type="evidence" value="ECO:0007669"/>
    <property type="project" value="UniProtKB-KW"/>
</dbReference>
<evidence type="ECO:0000313" key="8">
    <source>
        <dbReference type="EMBL" id="EOB12489.1"/>
    </source>
</evidence>
<dbReference type="InterPro" id="IPR009000">
    <property type="entry name" value="Transl_B-barrel_sf"/>
</dbReference>
<dbReference type="EMBL" id="KB909335">
    <property type="protein sequence ID" value="EOB12489.1"/>
    <property type="molecule type" value="Genomic_DNA"/>
</dbReference>
<dbReference type="SUPFAM" id="SSF50447">
    <property type="entry name" value="Translation proteins"/>
    <property type="match status" value="1"/>
</dbReference>
<dbReference type="PANTHER" id="PTHR42854:SF3">
    <property type="entry name" value="EUKARYOTIC TRANSLATION INITIATION FACTOR 2 SUBUNIT 3-RELATED"/>
    <property type="match status" value="1"/>
</dbReference>
<accession>R0M3A1</accession>
<dbReference type="Proteomes" id="UP000016927">
    <property type="component" value="Unassembled WGS sequence"/>
</dbReference>
<dbReference type="Pfam" id="PF03144">
    <property type="entry name" value="GTP_EFTU_D2"/>
    <property type="match status" value="1"/>
</dbReference>
<reference evidence="8 9" key="1">
    <citation type="journal article" date="2013" name="BMC Genomics">
        <title>Comparative genomics of parasitic silkworm microsporidia reveal an association between genome expansion and host adaptation.</title>
        <authorList>
            <person name="Pan G."/>
            <person name="Xu J."/>
            <person name="Li T."/>
            <person name="Xia Q."/>
            <person name="Liu S.L."/>
            <person name="Zhang G."/>
            <person name="Li S."/>
            <person name="Li C."/>
            <person name="Liu H."/>
            <person name="Yang L."/>
            <person name="Liu T."/>
            <person name="Zhang X."/>
            <person name="Wu Z."/>
            <person name="Fan W."/>
            <person name="Dang X."/>
            <person name="Xiang H."/>
            <person name="Tao M."/>
            <person name="Li Y."/>
            <person name="Hu J."/>
            <person name="Li Z."/>
            <person name="Lin L."/>
            <person name="Luo J."/>
            <person name="Geng L."/>
            <person name="Wang L."/>
            <person name="Long M."/>
            <person name="Wan Y."/>
            <person name="He N."/>
            <person name="Zhang Z."/>
            <person name="Lu C."/>
            <person name="Keeling P.J."/>
            <person name="Wang J."/>
            <person name="Xiang Z."/>
            <person name="Zhou Z."/>
        </authorList>
    </citation>
    <scope>NUCLEOTIDE SEQUENCE [LARGE SCALE GENOMIC DNA]</scope>
    <source>
        <strain evidence="9">CQ1 / CVCC 102059</strain>
    </source>
</reference>
<dbReference type="GO" id="GO:0016787">
    <property type="term" value="F:hydrolase activity"/>
    <property type="evidence" value="ECO:0007669"/>
    <property type="project" value="UniProtKB-KW"/>
</dbReference>
<feature type="domain" description="Translation elongation factor EFTu-like" evidence="7">
    <location>
        <begin position="21"/>
        <end position="92"/>
    </location>
</feature>
<evidence type="ECO:0000256" key="5">
    <source>
        <dbReference type="ARBA" id="ARBA00023134"/>
    </source>
</evidence>
<dbReference type="GO" id="GO:0005525">
    <property type="term" value="F:GTP binding"/>
    <property type="evidence" value="ECO:0007669"/>
    <property type="project" value="UniProtKB-KW"/>
</dbReference>
<dbReference type="InterPro" id="IPR044127">
    <property type="entry name" value="eIF2g_dom_2"/>
</dbReference>
<dbReference type="CDD" id="cd03688">
    <property type="entry name" value="eIF2_gamma_II"/>
    <property type="match status" value="1"/>
</dbReference>
<name>R0M3A1_NOSB1</name>
<keyword evidence="9" id="KW-1185">Reference proteome</keyword>
<evidence type="ECO:0000256" key="6">
    <source>
        <dbReference type="SAM" id="Coils"/>
    </source>
</evidence>
<sequence>MVIIRSFDINKPGTSIPNLSGGVVGGSLVTGCLNLNDEIEIRPGLISKKDKTFTCQPFITRVVSLKTEDNPLEVAYPGGLIGVGTEIDPFFCKSDRLVGQVMGRKGQLPPIFTDIEVEYTLFQKTTTQDKQKFKEDEHVLLNIGKELPEKTEINSIQDLNLVLNFLKVNTKINNDLISFLLALSKESPDILNPVYISKLKEDEDNFIFLKKCEEECDLLEVTLANLKKQHSEYENLNKNDIKMLENQLYVYNQKFNDVQFEAINMDILKGVYAFMQGEPVEGDIVNSLAYVKELEGFELLIKKYEDNPNLLFNLISKNEFTKVDDICNLMGNDRLETLNLLYLLQGADLITFDSQNGTIRLKK</sequence>
<dbReference type="VEuPathDB" id="MicrosporidiaDB:NBO_427g0006"/>
<keyword evidence="5" id="KW-0342">GTP-binding</keyword>
<dbReference type="GO" id="GO:0005829">
    <property type="term" value="C:cytosol"/>
    <property type="evidence" value="ECO:0007669"/>
    <property type="project" value="TreeGrafter"/>
</dbReference>
<dbReference type="Gene3D" id="2.40.30.10">
    <property type="entry name" value="Translation factors"/>
    <property type="match status" value="1"/>
</dbReference>
<dbReference type="HOGENOM" id="CLU_763115_0_0_1"/>
<evidence type="ECO:0000256" key="3">
    <source>
        <dbReference type="ARBA" id="ARBA00022801"/>
    </source>
</evidence>
<evidence type="ECO:0000256" key="1">
    <source>
        <dbReference type="ARBA" id="ARBA00022540"/>
    </source>
</evidence>
<dbReference type="GO" id="GO:0001731">
    <property type="term" value="P:formation of translation preinitiation complex"/>
    <property type="evidence" value="ECO:0007669"/>
    <property type="project" value="TreeGrafter"/>
</dbReference>
<evidence type="ECO:0000256" key="2">
    <source>
        <dbReference type="ARBA" id="ARBA00022741"/>
    </source>
</evidence>
<dbReference type="FunFam" id="2.40.30.10:FF:000009">
    <property type="entry name" value="Eukaryotic translation initiation factor 2 subunit gamma"/>
    <property type="match status" value="1"/>
</dbReference>
<protein>
    <submittedName>
        <fullName evidence="8">Eukaryotic translation initiation factor 2 subunit gamma</fullName>
    </submittedName>
</protein>
<dbReference type="PANTHER" id="PTHR42854">
    <property type="entry name" value="EUKARYOTIC TRANSLATION INITIATION FACTOR 2 SUBUNIT 3 FAMILY MEMBER"/>
    <property type="match status" value="1"/>
</dbReference>
<keyword evidence="3" id="KW-0378">Hydrolase</keyword>
<evidence type="ECO:0000313" key="9">
    <source>
        <dbReference type="Proteomes" id="UP000016927"/>
    </source>
</evidence>